<dbReference type="InterPro" id="IPR007492">
    <property type="entry name" value="LytTR_DNA-bd_dom"/>
</dbReference>
<accession>A0A7K1S9B8</accession>
<protein>
    <recommendedName>
        <fullName evidence="1">HTH LytTR-type domain-containing protein</fullName>
    </recommendedName>
</protein>
<organism evidence="2 3">
    <name type="scientific">Spirosoma arboris</name>
    <dbReference type="NCBI Taxonomy" id="2682092"/>
    <lineage>
        <taxon>Bacteria</taxon>
        <taxon>Pseudomonadati</taxon>
        <taxon>Bacteroidota</taxon>
        <taxon>Cytophagia</taxon>
        <taxon>Cytophagales</taxon>
        <taxon>Cytophagaceae</taxon>
        <taxon>Spirosoma</taxon>
    </lineage>
</organism>
<proteinExistence type="predicted"/>
<dbReference type="Proteomes" id="UP000436006">
    <property type="component" value="Unassembled WGS sequence"/>
</dbReference>
<comment type="caution">
    <text evidence="2">The sequence shown here is derived from an EMBL/GenBank/DDBJ whole genome shotgun (WGS) entry which is preliminary data.</text>
</comment>
<evidence type="ECO:0000313" key="3">
    <source>
        <dbReference type="Proteomes" id="UP000436006"/>
    </source>
</evidence>
<keyword evidence="3" id="KW-1185">Reference proteome</keyword>
<dbReference type="SMART" id="SM00850">
    <property type="entry name" value="LytTR"/>
    <property type="match status" value="1"/>
</dbReference>
<dbReference type="RefSeq" id="WP_157584662.1">
    <property type="nucleotide sequence ID" value="NZ_WPIN01000003.1"/>
</dbReference>
<sequence length="115" mass="13339">MNTIQLVGHPEPVLINSIVWLEGEANYTRVHYLAGPFAIVTQPLHWFEQNIDFIRVHRSAIINPMYVQEFGQKRGRSGWIRLINGKVIPVSRTRLEQTETRLVQVNSHLQLDNNL</sequence>
<dbReference type="Pfam" id="PF04397">
    <property type="entry name" value="LytTR"/>
    <property type="match status" value="1"/>
</dbReference>
<name>A0A7K1S9B8_9BACT</name>
<dbReference type="EMBL" id="WPIN01000003">
    <property type="protein sequence ID" value="MVM30433.1"/>
    <property type="molecule type" value="Genomic_DNA"/>
</dbReference>
<reference evidence="2 3" key="1">
    <citation type="submission" date="2019-12" db="EMBL/GenBank/DDBJ databases">
        <title>Spirosoma sp. HMF4905 genome sequencing and assembly.</title>
        <authorList>
            <person name="Kang H."/>
            <person name="Cha I."/>
            <person name="Kim H."/>
            <person name="Joh K."/>
        </authorList>
    </citation>
    <scope>NUCLEOTIDE SEQUENCE [LARGE SCALE GENOMIC DNA]</scope>
    <source>
        <strain evidence="2 3">HMF4905</strain>
    </source>
</reference>
<feature type="domain" description="HTH LytTR-type" evidence="1">
    <location>
        <begin position="8"/>
        <end position="103"/>
    </location>
</feature>
<evidence type="ECO:0000259" key="1">
    <source>
        <dbReference type="SMART" id="SM00850"/>
    </source>
</evidence>
<dbReference type="Gene3D" id="2.40.50.1020">
    <property type="entry name" value="LytTr DNA-binding domain"/>
    <property type="match status" value="1"/>
</dbReference>
<dbReference type="GO" id="GO:0003677">
    <property type="term" value="F:DNA binding"/>
    <property type="evidence" value="ECO:0007669"/>
    <property type="project" value="InterPro"/>
</dbReference>
<gene>
    <name evidence="2" type="ORF">GO755_10345</name>
</gene>
<dbReference type="AlphaFoldDB" id="A0A7K1S9B8"/>
<evidence type="ECO:0000313" key="2">
    <source>
        <dbReference type="EMBL" id="MVM30433.1"/>
    </source>
</evidence>